<dbReference type="SMART" id="SM00530">
    <property type="entry name" value="HTH_XRE"/>
    <property type="match status" value="1"/>
</dbReference>
<keyword evidence="4" id="KW-1185">Reference proteome</keyword>
<dbReference type="InterPro" id="IPR013096">
    <property type="entry name" value="Cupin_2"/>
</dbReference>
<dbReference type="InterPro" id="IPR001387">
    <property type="entry name" value="Cro/C1-type_HTH"/>
</dbReference>
<dbReference type="GO" id="GO:0003700">
    <property type="term" value="F:DNA-binding transcription factor activity"/>
    <property type="evidence" value="ECO:0007669"/>
    <property type="project" value="TreeGrafter"/>
</dbReference>
<dbReference type="SUPFAM" id="SSF47413">
    <property type="entry name" value="lambda repressor-like DNA-binding domains"/>
    <property type="match status" value="1"/>
</dbReference>
<dbReference type="InterPro" id="IPR010982">
    <property type="entry name" value="Lambda_DNA-bd_dom_sf"/>
</dbReference>
<dbReference type="InterPro" id="IPR014710">
    <property type="entry name" value="RmlC-like_jellyroll"/>
</dbReference>
<organism evidence="3 4">
    <name type="scientific">Solitalea canadensis (strain ATCC 29591 / DSM 3403 / JCM 21819 / LMG 8368 / NBRC 15130 / NCIMB 12057 / USAM 9D)</name>
    <name type="common">Flexibacter canadensis</name>
    <dbReference type="NCBI Taxonomy" id="929556"/>
    <lineage>
        <taxon>Bacteria</taxon>
        <taxon>Pseudomonadati</taxon>
        <taxon>Bacteroidota</taxon>
        <taxon>Sphingobacteriia</taxon>
        <taxon>Sphingobacteriales</taxon>
        <taxon>Sphingobacteriaceae</taxon>
        <taxon>Solitalea</taxon>
    </lineage>
</organism>
<evidence type="ECO:0000256" key="1">
    <source>
        <dbReference type="ARBA" id="ARBA00023125"/>
    </source>
</evidence>
<gene>
    <name evidence="3" type="ordered locus">Solca_0967</name>
</gene>
<dbReference type="PROSITE" id="PS50943">
    <property type="entry name" value="HTH_CROC1"/>
    <property type="match status" value="1"/>
</dbReference>
<dbReference type="InterPro" id="IPR011051">
    <property type="entry name" value="RmlC_Cupin_sf"/>
</dbReference>
<dbReference type="AlphaFoldDB" id="H8KPX0"/>
<dbReference type="KEGG" id="scn:Solca_0967"/>
<dbReference type="SUPFAM" id="SSF51182">
    <property type="entry name" value="RmlC-like cupins"/>
    <property type="match status" value="1"/>
</dbReference>
<evidence type="ECO:0000313" key="4">
    <source>
        <dbReference type="Proteomes" id="UP000007590"/>
    </source>
</evidence>
<dbReference type="STRING" id="929556.Solca_0967"/>
<feature type="domain" description="HTH cro/C1-type" evidence="2">
    <location>
        <begin position="13"/>
        <end position="67"/>
    </location>
</feature>
<reference evidence="3" key="1">
    <citation type="submission" date="2012-02" db="EMBL/GenBank/DDBJ databases">
        <title>The complete genome of Solitalea canadensis DSM 3403.</title>
        <authorList>
            <consortium name="US DOE Joint Genome Institute (JGI-PGF)"/>
            <person name="Lucas S."/>
            <person name="Copeland A."/>
            <person name="Lapidus A."/>
            <person name="Glavina del Rio T."/>
            <person name="Dalin E."/>
            <person name="Tice H."/>
            <person name="Bruce D."/>
            <person name="Goodwin L."/>
            <person name="Pitluck S."/>
            <person name="Peters L."/>
            <person name="Ovchinnikova G."/>
            <person name="Lu M."/>
            <person name="Kyrpides N."/>
            <person name="Mavromatis K."/>
            <person name="Ivanova N."/>
            <person name="Brettin T."/>
            <person name="Detter J.C."/>
            <person name="Han C."/>
            <person name="Larimer F."/>
            <person name="Land M."/>
            <person name="Hauser L."/>
            <person name="Markowitz V."/>
            <person name="Cheng J.-F."/>
            <person name="Hugenholtz P."/>
            <person name="Woyke T."/>
            <person name="Wu D."/>
            <person name="Spring S."/>
            <person name="Schroeder M."/>
            <person name="Kopitz M."/>
            <person name="Brambilla E."/>
            <person name="Klenk H.-P."/>
            <person name="Eisen J.A."/>
        </authorList>
    </citation>
    <scope>NUCLEOTIDE SEQUENCE</scope>
    <source>
        <strain evidence="3">DSM 3403</strain>
    </source>
</reference>
<dbReference type="PANTHER" id="PTHR46797">
    <property type="entry name" value="HTH-TYPE TRANSCRIPTIONAL REGULATOR"/>
    <property type="match status" value="1"/>
</dbReference>
<dbReference type="CDD" id="cd00093">
    <property type="entry name" value="HTH_XRE"/>
    <property type="match status" value="1"/>
</dbReference>
<accession>H8KPX0</accession>
<dbReference type="OrthoDB" id="9805356at2"/>
<proteinExistence type="predicted"/>
<dbReference type="RefSeq" id="WP_014679307.1">
    <property type="nucleotide sequence ID" value="NC_017770.1"/>
</dbReference>
<dbReference type="eggNOG" id="COG1396">
    <property type="taxonomic scope" value="Bacteria"/>
</dbReference>
<dbReference type="InterPro" id="IPR050807">
    <property type="entry name" value="TransReg_Diox_bact_type"/>
</dbReference>
<dbReference type="Pfam" id="PF07883">
    <property type="entry name" value="Cupin_2"/>
    <property type="match status" value="1"/>
</dbReference>
<dbReference type="HOGENOM" id="CLU_085376_3_2_10"/>
<sequence>MEEDLLIQISNKIRAFRKERGMTLQELADKAKVSKGLISQIENSRTIPSLLVLIDIVLALEVDLNYFFKGIGSNINGPMILVKRKEEYEAFEKESAEGFLYQRIFTKTFKNTTVDIVLLDLSKDAQRPMVETEAFEFKYIIRGKIEYIFPDRTIELNKGDAMLFDGRISHNPRTISDENALMLIVYFFDSN</sequence>
<keyword evidence="1" id="KW-0238">DNA-binding</keyword>
<dbReference type="CDD" id="cd02209">
    <property type="entry name" value="cupin_XRE_C"/>
    <property type="match status" value="1"/>
</dbReference>
<evidence type="ECO:0000313" key="3">
    <source>
        <dbReference type="EMBL" id="AFD06079.1"/>
    </source>
</evidence>
<dbReference type="EMBL" id="CP003349">
    <property type="protein sequence ID" value="AFD06079.1"/>
    <property type="molecule type" value="Genomic_DNA"/>
</dbReference>
<dbReference type="PANTHER" id="PTHR46797:SF1">
    <property type="entry name" value="METHYLPHOSPHONATE SYNTHASE"/>
    <property type="match status" value="1"/>
</dbReference>
<protein>
    <submittedName>
        <fullName evidence="3">Putative transcriptional regulator</fullName>
    </submittedName>
</protein>
<dbReference type="Proteomes" id="UP000007590">
    <property type="component" value="Chromosome"/>
</dbReference>
<dbReference type="eggNOG" id="COG0662">
    <property type="taxonomic scope" value="Bacteria"/>
</dbReference>
<dbReference type="Pfam" id="PF01381">
    <property type="entry name" value="HTH_3"/>
    <property type="match status" value="1"/>
</dbReference>
<dbReference type="Gene3D" id="1.10.260.40">
    <property type="entry name" value="lambda repressor-like DNA-binding domains"/>
    <property type="match status" value="1"/>
</dbReference>
<dbReference type="GO" id="GO:0003677">
    <property type="term" value="F:DNA binding"/>
    <property type="evidence" value="ECO:0007669"/>
    <property type="project" value="UniProtKB-KW"/>
</dbReference>
<evidence type="ECO:0000259" key="2">
    <source>
        <dbReference type="PROSITE" id="PS50943"/>
    </source>
</evidence>
<name>H8KPX0_SOLCM</name>
<dbReference type="Gene3D" id="2.60.120.10">
    <property type="entry name" value="Jelly Rolls"/>
    <property type="match status" value="1"/>
</dbReference>
<dbReference type="GO" id="GO:0005829">
    <property type="term" value="C:cytosol"/>
    <property type="evidence" value="ECO:0007669"/>
    <property type="project" value="TreeGrafter"/>
</dbReference>